<dbReference type="InterPro" id="IPR036890">
    <property type="entry name" value="HATPase_C_sf"/>
</dbReference>
<dbReference type="RefSeq" id="WP_009946275.1">
    <property type="nucleotide sequence ID" value="NZ_BAAAGS010000005.1"/>
</dbReference>
<evidence type="ECO:0000256" key="3">
    <source>
        <dbReference type="ARBA" id="ARBA00022553"/>
    </source>
</evidence>
<dbReference type="CDD" id="cd16917">
    <property type="entry name" value="HATPase_UhpB-NarQ-NarX-like"/>
    <property type="match status" value="1"/>
</dbReference>
<feature type="transmembrane region" description="Helical" evidence="9">
    <location>
        <begin position="130"/>
        <end position="149"/>
    </location>
</feature>
<dbReference type="Proteomes" id="UP001500729">
    <property type="component" value="Unassembled WGS sequence"/>
</dbReference>
<dbReference type="Gene3D" id="3.30.565.10">
    <property type="entry name" value="Histidine kinase-like ATPase, C-terminal domain"/>
    <property type="match status" value="1"/>
</dbReference>
<dbReference type="InterPro" id="IPR003594">
    <property type="entry name" value="HATPase_dom"/>
</dbReference>
<feature type="transmembrane region" description="Helical" evidence="9">
    <location>
        <begin position="33"/>
        <end position="61"/>
    </location>
</feature>
<protein>
    <recommendedName>
        <fullName evidence="2">histidine kinase</fullName>
        <ecNumber evidence="2">2.7.13.3</ecNumber>
    </recommendedName>
</protein>
<feature type="transmembrane region" description="Helical" evidence="9">
    <location>
        <begin position="343"/>
        <end position="363"/>
    </location>
</feature>
<dbReference type="Gene3D" id="1.20.5.1930">
    <property type="match status" value="1"/>
</dbReference>
<dbReference type="EC" id="2.7.13.3" evidence="2"/>
<feature type="transmembrane region" description="Helical" evidence="9">
    <location>
        <begin position="161"/>
        <end position="185"/>
    </location>
</feature>
<organism evidence="11 12">
    <name type="scientific">Saccharopolyspora erythraea</name>
    <name type="common">Streptomyces erythraeus</name>
    <dbReference type="NCBI Taxonomy" id="1836"/>
    <lineage>
        <taxon>Bacteria</taxon>
        <taxon>Bacillati</taxon>
        <taxon>Actinomycetota</taxon>
        <taxon>Actinomycetes</taxon>
        <taxon>Pseudonocardiales</taxon>
        <taxon>Pseudonocardiaceae</taxon>
        <taxon>Saccharopolyspora</taxon>
    </lineage>
</organism>
<keyword evidence="7" id="KW-0067">ATP-binding</keyword>
<evidence type="ECO:0000313" key="12">
    <source>
        <dbReference type="Proteomes" id="UP001500729"/>
    </source>
</evidence>
<dbReference type="EMBL" id="BAAAGS010000005">
    <property type="protein sequence ID" value="GAA0514720.1"/>
    <property type="molecule type" value="Genomic_DNA"/>
</dbReference>
<dbReference type="SUPFAM" id="SSF55874">
    <property type="entry name" value="ATPase domain of HSP90 chaperone/DNA topoisomerase II/histidine kinase"/>
    <property type="match status" value="1"/>
</dbReference>
<evidence type="ECO:0000259" key="10">
    <source>
        <dbReference type="PROSITE" id="PS50109"/>
    </source>
</evidence>
<evidence type="ECO:0000313" key="11">
    <source>
        <dbReference type="EMBL" id="GAA0514720.1"/>
    </source>
</evidence>
<name>A0ABN1CAG7_SACER</name>
<dbReference type="SMART" id="SM00387">
    <property type="entry name" value="HATPase_c"/>
    <property type="match status" value="1"/>
</dbReference>
<feature type="transmembrane region" description="Helical" evidence="9">
    <location>
        <begin position="223"/>
        <end position="242"/>
    </location>
</feature>
<keyword evidence="5" id="KW-0547">Nucleotide-binding</keyword>
<evidence type="ECO:0000256" key="7">
    <source>
        <dbReference type="ARBA" id="ARBA00022840"/>
    </source>
</evidence>
<feature type="domain" description="Histidine kinase" evidence="10">
    <location>
        <begin position="671"/>
        <end position="751"/>
    </location>
</feature>
<sequence length="751" mass="79927">MDERDPVAGAPSPAAAGAEAGAPAVRHRPVFGVYYTALVAYTGVTIAWLMIGAVAATAHYWPYFNWALQAVTQAPTAARWPVMWAQGFVTASAQSEPLGQAVLDYALSILNLVVAGALLWSSRSNWSTRLLVLALVGSAGAFNLQAHVAPKVVQAAFGVSIGWWHVLLLHGIGGVAYVLALLLFPTGRWDRAGTTSWLARIAVGVSIAGVLSLLALSTADYPHTVSFVVFFGILVPLVGLIAQRQQARQGTTPDARRQSRLLFATLTVAVGVVAVLALVSLWLLVLGAPGLTLFDPTARKPGEPFEEPSAVVFWPVRFVFAAVPCALIITAARTRPWDIERMFSHALAFTVVLVSVGSGYVVVSATLDALLGGTWGSVLSAVVAVLVVALAFVPMWSVAERMVDRLIYGTRPAPAAVLTQVADLSGATDHPDLAELAKVVARGLGAAYCRLTVRLPELGDRAYQWPDELGELAEPVTLPVHYGGEEVGVLTVDRTSVTSVPEERSRLLDDLVSLLGPVLHNSRLGIELEHQLHTALRHAEEIAASRRRATADMDSERRTLERNLHDGAQHHLVALRMTMGLAEHELTHGAAESARERLGQVIAQVNGTRKVLASTAAGVFPVVLADHGLLPALSAELAEAGSDVMIDIDESVGERRFPLAVETAVYFTCLEAVNNAFKHAPEATVRVRVRNEYRGLAFTVTDDGPGFDTARSEGAGRGLHNLADRANAVGGTVTVRSAPNEGTTVEGFIPL</sequence>
<keyword evidence="8" id="KW-0902">Two-component regulatory system</keyword>
<dbReference type="PROSITE" id="PS50109">
    <property type="entry name" value="HIS_KIN"/>
    <property type="match status" value="1"/>
</dbReference>
<feature type="transmembrane region" description="Helical" evidence="9">
    <location>
        <begin position="102"/>
        <end position="121"/>
    </location>
</feature>
<keyword evidence="12" id="KW-1185">Reference proteome</keyword>
<keyword evidence="9" id="KW-0472">Membrane</keyword>
<evidence type="ECO:0000256" key="4">
    <source>
        <dbReference type="ARBA" id="ARBA00022679"/>
    </source>
</evidence>
<proteinExistence type="predicted"/>
<evidence type="ECO:0000256" key="9">
    <source>
        <dbReference type="SAM" id="Phobius"/>
    </source>
</evidence>
<dbReference type="InterPro" id="IPR050482">
    <property type="entry name" value="Sensor_HK_TwoCompSys"/>
</dbReference>
<feature type="transmembrane region" description="Helical" evidence="9">
    <location>
        <begin position="262"/>
        <end position="291"/>
    </location>
</feature>
<keyword evidence="6" id="KW-0418">Kinase</keyword>
<comment type="caution">
    <text evidence="11">The sequence shown here is derived from an EMBL/GenBank/DDBJ whole genome shotgun (WGS) entry which is preliminary data.</text>
</comment>
<keyword evidence="4" id="KW-0808">Transferase</keyword>
<feature type="transmembrane region" description="Helical" evidence="9">
    <location>
        <begin position="311"/>
        <end position="331"/>
    </location>
</feature>
<dbReference type="Pfam" id="PF02518">
    <property type="entry name" value="HATPase_c"/>
    <property type="match status" value="1"/>
</dbReference>
<dbReference type="PANTHER" id="PTHR24421:SF10">
    <property type="entry name" value="NITRATE_NITRITE SENSOR PROTEIN NARQ"/>
    <property type="match status" value="1"/>
</dbReference>
<accession>A0ABN1CAG7</accession>
<evidence type="ECO:0000256" key="8">
    <source>
        <dbReference type="ARBA" id="ARBA00023012"/>
    </source>
</evidence>
<evidence type="ECO:0000256" key="6">
    <source>
        <dbReference type="ARBA" id="ARBA00022777"/>
    </source>
</evidence>
<evidence type="ECO:0000256" key="1">
    <source>
        <dbReference type="ARBA" id="ARBA00000085"/>
    </source>
</evidence>
<comment type="catalytic activity">
    <reaction evidence="1">
        <text>ATP + protein L-histidine = ADP + protein N-phospho-L-histidine.</text>
        <dbReference type="EC" id="2.7.13.3"/>
    </reaction>
</comment>
<feature type="transmembrane region" description="Helical" evidence="9">
    <location>
        <begin position="197"/>
        <end position="217"/>
    </location>
</feature>
<dbReference type="Pfam" id="PF07730">
    <property type="entry name" value="HisKA_3"/>
    <property type="match status" value="1"/>
</dbReference>
<keyword evidence="9" id="KW-1133">Transmembrane helix</keyword>
<dbReference type="InterPro" id="IPR011712">
    <property type="entry name" value="Sig_transdc_His_kin_sub3_dim/P"/>
</dbReference>
<dbReference type="InterPro" id="IPR005467">
    <property type="entry name" value="His_kinase_dom"/>
</dbReference>
<dbReference type="PANTHER" id="PTHR24421">
    <property type="entry name" value="NITRATE/NITRITE SENSOR PROTEIN NARX-RELATED"/>
    <property type="match status" value="1"/>
</dbReference>
<gene>
    <name evidence="11" type="ORF">GCM10009533_12100</name>
</gene>
<evidence type="ECO:0000256" key="2">
    <source>
        <dbReference type="ARBA" id="ARBA00012438"/>
    </source>
</evidence>
<keyword evidence="9" id="KW-0812">Transmembrane</keyword>
<feature type="transmembrane region" description="Helical" evidence="9">
    <location>
        <begin position="375"/>
        <end position="396"/>
    </location>
</feature>
<keyword evidence="3" id="KW-0597">Phosphoprotein</keyword>
<evidence type="ECO:0000256" key="5">
    <source>
        <dbReference type="ARBA" id="ARBA00022741"/>
    </source>
</evidence>
<reference evidence="11 12" key="1">
    <citation type="journal article" date="2019" name="Int. J. Syst. Evol. Microbiol.">
        <title>The Global Catalogue of Microorganisms (GCM) 10K type strain sequencing project: providing services to taxonomists for standard genome sequencing and annotation.</title>
        <authorList>
            <consortium name="The Broad Institute Genomics Platform"/>
            <consortium name="The Broad Institute Genome Sequencing Center for Infectious Disease"/>
            <person name="Wu L."/>
            <person name="Ma J."/>
        </authorList>
    </citation>
    <scope>NUCLEOTIDE SEQUENCE [LARGE SCALE GENOMIC DNA]</scope>
    <source>
        <strain evidence="11 12">JCM 10303</strain>
    </source>
</reference>